<dbReference type="InterPro" id="IPR036719">
    <property type="entry name" value="Neuro-gated_channel_TM_sf"/>
</dbReference>
<keyword evidence="3" id="KW-1003">Cell membrane</keyword>
<sequence length="334" mass="38341">MSHFYFTLLFLNVVYCDPNESKLIADLLKNYNDLERPVREPELPVKVKLGFQLIQIVDLDEKNQTLDTIAYLLYSWNDYNLKWDPKEYGNVTSINLPIDKIWRPDVLLYNSGSTDFDSTFKSMAQIDQNGSIFWNPPAIMKSTCDIDVRYFPFDEQLCWLKFGSWTYNGLKLDLEVDESGLDTSMFIPNGEWLLQDVNCNRSTKFYTCCPNEPYYDVKFYLHLRRRTLSIGMNIIVPSLLISVLASFTFVLPVDAGEKVALETTVMMSLIYCLEIVAEMTPVTSDSLPLLSMFYMSCIILIGISCVFAVLVIISHTANPDTQIHMHTTVMSFSV</sequence>
<name>A0A915I206_ROMCU</name>
<evidence type="ECO:0000256" key="7">
    <source>
        <dbReference type="ARBA" id="ARBA00023065"/>
    </source>
</evidence>
<evidence type="ECO:0000256" key="6">
    <source>
        <dbReference type="ARBA" id="ARBA00023018"/>
    </source>
</evidence>
<keyword evidence="9" id="KW-1015">Disulfide bond</keyword>
<dbReference type="PANTHER" id="PTHR18945">
    <property type="entry name" value="NEUROTRANSMITTER GATED ION CHANNEL"/>
    <property type="match status" value="1"/>
</dbReference>
<feature type="signal peptide" evidence="16">
    <location>
        <begin position="1"/>
        <end position="16"/>
    </location>
</feature>
<dbReference type="InterPro" id="IPR006202">
    <property type="entry name" value="Neur_chan_lig-bd"/>
</dbReference>
<feature type="transmembrane region" description="Helical" evidence="16">
    <location>
        <begin position="289"/>
        <end position="313"/>
    </location>
</feature>
<keyword evidence="12" id="KW-0628">Postsynaptic cell membrane</keyword>
<evidence type="ECO:0000256" key="5">
    <source>
        <dbReference type="ARBA" id="ARBA00022989"/>
    </source>
</evidence>
<evidence type="ECO:0000256" key="2">
    <source>
        <dbReference type="ARBA" id="ARBA00022448"/>
    </source>
</evidence>
<evidence type="ECO:0000256" key="1">
    <source>
        <dbReference type="ARBA" id="ARBA00009237"/>
    </source>
</evidence>
<evidence type="ECO:0000256" key="4">
    <source>
        <dbReference type="ARBA" id="ARBA00022692"/>
    </source>
</evidence>
<dbReference type="Pfam" id="PF02931">
    <property type="entry name" value="Neur_chan_LBD"/>
    <property type="match status" value="1"/>
</dbReference>
<comment type="subcellular location">
    <subcellularLocation>
        <location evidence="15">Postsynaptic cell membrane</location>
        <topology evidence="15">Multi-pass membrane protein</topology>
    </subcellularLocation>
</comment>
<evidence type="ECO:0000313" key="20">
    <source>
        <dbReference type="WBParaSite" id="nRc.2.0.1.t07736-RA"/>
    </source>
</evidence>
<evidence type="ECO:0000256" key="13">
    <source>
        <dbReference type="ARBA" id="ARBA00023286"/>
    </source>
</evidence>
<feature type="domain" description="Neurotransmitter-gated ion-channel ligand-binding" evidence="17">
    <location>
        <begin position="20"/>
        <end position="227"/>
    </location>
</feature>
<proteinExistence type="inferred from homology"/>
<dbReference type="PRINTS" id="PR00252">
    <property type="entry name" value="NRIONCHANNEL"/>
</dbReference>
<dbReference type="GO" id="GO:0045211">
    <property type="term" value="C:postsynaptic membrane"/>
    <property type="evidence" value="ECO:0007669"/>
    <property type="project" value="UniProtKB-SubCell"/>
</dbReference>
<evidence type="ECO:0000256" key="10">
    <source>
        <dbReference type="ARBA" id="ARBA00023170"/>
    </source>
</evidence>
<evidence type="ECO:0000256" key="14">
    <source>
        <dbReference type="ARBA" id="ARBA00023303"/>
    </source>
</evidence>
<dbReference type="SUPFAM" id="SSF90112">
    <property type="entry name" value="Neurotransmitter-gated ion-channel transmembrane pore"/>
    <property type="match status" value="1"/>
</dbReference>
<reference evidence="20" key="1">
    <citation type="submission" date="2022-11" db="UniProtKB">
        <authorList>
            <consortium name="WormBaseParasite"/>
        </authorList>
    </citation>
    <scope>IDENTIFICATION</scope>
</reference>
<dbReference type="InterPro" id="IPR002394">
    <property type="entry name" value="Nicotinic_acetylcholine_rcpt"/>
</dbReference>
<dbReference type="Pfam" id="PF02932">
    <property type="entry name" value="Neur_chan_memb"/>
    <property type="match status" value="1"/>
</dbReference>
<dbReference type="GO" id="GO:0022848">
    <property type="term" value="F:acetylcholine-gated monoatomic cation-selective channel activity"/>
    <property type="evidence" value="ECO:0007669"/>
    <property type="project" value="InterPro"/>
</dbReference>
<dbReference type="SUPFAM" id="SSF63712">
    <property type="entry name" value="Nicotinic receptor ligand binding domain-like"/>
    <property type="match status" value="1"/>
</dbReference>
<evidence type="ECO:0000256" key="11">
    <source>
        <dbReference type="ARBA" id="ARBA00023180"/>
    </source>
</evidence>
<keyword evidence="16" id="KW-0732">Signal</keyword>
<dbReference type="FunFam" id="2.70.170.10:FF:000016">
    <property type="entry name" value="Nicotinic acetylcholine receptor subunit"/>
    <property type="match status" value="1"/>
</dbReference>
<evidence type="ECO:0000256" key="12">
    <source>
        <dbReference type="ARBA" id="ARBA00023257"/>
    </source>
</evidence>
<dbReference type="PRINTS" id="PR00254">
    <property type="entry name" value="NICOTINICR"/>
</dbReference>
<dbReference type="AlphaFoldDB" id="A0A915I206"/>
<keyword evidence="13" id="KW-1071">Ligand-gated ion channel</keyword>
<evidence type="ECO:0000259" key="18">
    <source>
        <dbReference type="Pfam" id="PF02932"/>
    </source>
</evidence>
<dbReference type="Gene3D" id="2.70.170.10">
    <property type="entry name" value="Neurotransmitter-gated ion-channel ligand-binding domain"/>
    <property type="match status" value="1"/>
</dbReference>
<keyword evidence="6" id="KW-0770">Synapse</keyword>
<dbReference type="InterPro" id="IPR038050">
    <property type="entry name" value="Neuro_actylchol_rec"/>
</dbReference>
<dbReference type="Gene3D" id="1.20.58.390">
    <property type="entry name" value="Neurotransmitter-gated ion-channel transmembrane domain"/>
    <property type="match status" value="1"/>
</dbReference>
<feature type="chain" id="PRO_5038161147" evidence="16">
    <location>
        <begin position="17"/>
        <end position="334"/>
    </location>
</feature>
<dbReference type="WBParaSite" id="nRc.2.0.1.t07736-RA">
    <property type="protein sequence ID" value="nRc.2.0.1.t07736-RA"/>
    <property type="gene ID" value="nRc.2.0.1.g07736"/>
</dbReference>
<dbReference type="GO" id="GO:0004888">
    <property type="term" value="F:transmembrane signaling receptor activity"/>
    <property type="evidence" value="ECO:0007669"/>
    <property type="project" value="InterPro"/>
</dbReference>
<dbReference type="InterPro" id="IPR006029">
    <property type="entry name" value="Neurotrans-gated_channel_TM"/>
</dbReference>
<keyword evidence="4 16" id="KW-0812">Transmembrane</keyword>
<dbReference type="Proteomes" id="UP000887565">
    <property type="component" value="Unplaced"/>
</dbReference>
<keyword evidence="2 16" id="KW-0813">Transport</keyword>
<comment type="caution">
    <text evidence="16">Lacks conserved residue(s) required for the propagation of feature annotation.</text>
</comment>
<dbReference type="OMA" id="HIANEWE"/>
<protein>
    <submittedName>
        <fullName evidence="20">Uncharacterized protein</fullName>
    </submittedName>
</protein>
<feature type="domain" description="Neurotransmitter-gated ion-channel transmembrane" evidence="18">
    <location>
        <begin position="234"/>
        <end position="322"/>
    </location>
</feature>
<evidence type="ECO:0000256" key="15">
    <source>
        <dbReference type="ARBA" id="ARBA00034104"/>
    </source>
</evidence>
<keyword evidence="14 16" id="KW-0407">Ion channel</keyword>
<keyword evidence="7 16" id="KW-0406">Ion transport</keyword>
<dbReference type="CDD" id="cd19051">
    <property type="entry name" value="LGIC_TM_cation"/>
    <property type="match status" value="1"/>
</dbReference>
<keyword evidence="10" id="KW-0675">Receptor</keyword>
<evidence type="ECO:0000256" key="16">
    <source>
        <dbReference type="RuleBase" id="RU000687"/>
    </source>
</evidence>
<feature type="transmembrane region" description="Helical" evidence="16">
    <location>
        <begin position="259"/>
        <end position="277"/>
    </location>
</feature>
<feature type="transmembrane region" description="Helical" evidence="16">
    <location>
        <begin position="230"/>
        <end position="252"/>
    </location>
</feature>
<keyword evidence="5 16" id="KW-1133">Transmembrane helix</keyword>
<accession>A0A915I206</accession>
<keyword evidence="19" id="KW-1185">Reference proteome</keyword>
<evidence type="ECO:0000259" key="17">
    <source>
        <dbReference type="Pfam" id="PF02931"/>
    </source>
</evidence>
<dbReference type="InterPro" id="IPR006201">
    <property type="entry name" value="Neur_channel"/>
</dbReference>
<evidence type="ECO:0000313" key="19">
    <source>
        <dbReference type="Proteomes" id="UP000887565"/>
    </source>
</evidence>
<evidence type="ECO:0000256" key="3">
    <source>
        <dbReference type="ARBA" id="ARBA00022475"/>
    </source>
</evidence>
<dbReference type="InterPro" id="IPR018000">
    <property type="entry name" value="Neurotransmitter_ion_chnl_CS"/>
</dbReference>
<dbReference type="InterPro" id="IPR036734">
    <property type="entry name" value="Neur_chan_lig-bd_sf"/>
</dbReference>
<evidence type="ECO:0000256" key="9">
    <source>
        <dbReference type="ARBA" id="ARBA00023157"/>
    </source>
</evidence>
<evidence type="ECO:0000256" key="8">
    <source>
        <dbReference type="ARBA" id="ARBA00023136"/>
    </source>
</evidence>
<keyword evidence="8 16" id="KW-0472">Membrane</keyword>
<keyword evidence="11" id="KW-0325">Glycoprotein</keyword>
<dbReference type="CDD" id="cd18997">
    <property type="entry name" value="LGIC_ECD_nAChR"/>
    <property type="match status" value="1"/>
</dbReference>
<dbReference type="PROSITE" id="PS00236">
    <property type="entry name" value="NEUROTR_ION_CHANNEL"/>
    <property type="match status" value="1"/>
</dbReference>
<organism evidence="19 20">
    <name type="scientific">Romanomermis culicivorax</name>
    <name type="common">Nematode worm</name>
    <dbReference type="NCBI Taxonomy" id="13658"/>
    <lineage>
        <taxon>Eukaryota</taxon>
        <taxon>Metazoa</taxon>
        <taxon>Ecdysozoa</taxon>
        <taxon>Nematoda</taxon>
        <taxon>Enoplea</taxon>
        <taxon>Dorylaimia</taxon>
        <taxon>Mermithida</taxon>
        <taxon>Mermithoidea</taxon>
        <taxon>Mermithidae</taxon>
        <taxon>Romanomermis</taxon>
    </lineage>
</organism>
<comment type="similarity">
    <text evidence="1">Belongs to the ligand-gated ion channel (TC 1.A.9) family. Acetylcholine receptor (TC 1.A.9.1) subfamily.</text>
</comment>